<reference evidence="2" key="2">
    <citation type="submission" date="2012-12" db="EMBL/GenBank/DDBJ databases">
        <authorList>
            <consortium name="WormBase Consortium"/>
            <person name="Ghedin E."/>
            <person name="Paulini M."/>
        </authorList>
    </citation>
    <scope>NUCLEOTIDE SEQUENCE</scope>
    <source>
        <strain evidence="2">FR3</strain>
    </source>
</reference>
<keyword evidence="1" id="KW-0812">Transmembrane</keyword>
<accession>A0A1I9GA57</accession>
<name>A0A1I9GA57_BRUMA</name>
<dbReference type="EMBL" id="LN860449">
    <property type="protein sequence ID" value="CDQ07508.1"/>
    <property type="molecule type" value="Genomic_DNA"/>
</dbReference>
<sequence>QWALKKERERERDGTQFGAVGSGLRGMCSKVSGLAAWTGMGVTGVSMSFMAPPFMQMRDCGKWGRLNCATPGCRAVWRDHGWDMTSGAAGRSQGVLIELYTNLDGPQMQGVVSSMRCAPKCFFPSVCSKPPHPLWSLVSGLWSLVSGLWSLVSGLWSLVSGLWSLQTAMCHTPKPNATQSTTPSLAQAHIYTLRVLDHAPLCASCGRLLPAGKDHAPRT</sequence>
<reference evidence="2" key="1">
    <citation type="journal article" date="2007" name="Science">
        <title>Draft genome of the filarial nematode parasite Brugia malayi.</title>
        <authorList>
            <person name="Ghedin E."/>
            <person name="Wang S."/>
            <person name="Spiro D."/>
            <person name="Caler E."/>
            <person name="Zhao Q."/>
            <person name="Crabtree J."/>
            <person name="Allen J.E."/>
            <person name="Delcher A.L."/>
            <person name="Guiliano D.B."/>
            <person name="Miranda-Saavedra D."/>
            <person name="Angiuoli S.V."/>
            <person name="Creasy T."/>
            <person name="Amedeo P."/>
            <person name="Haas B."/>
            <person name="El-Sayed N.M."/>
            <person name="Wortman J.R."/>
            <person name="Feldblyum T."/>
            <person name="Tallon L."/>
            <person name="Schatz M."/>
            <person name="Shumway M."/>
            <person name="Koo H."/>
            <person name="Salzberg S.L."/>
            <person name="Schobel S."/>
            <person name="Pertea M."/>
            <person name="Pop M."/>
            <person name="White O."/>
            <person name="Barton G.J."/>
            <person name="Carlow C.K."/>
            <person name="Crawford M.J."/>
            <person name="Daub J."/>
            <person name="Dimmic M.W."/>
            <person name="Estes C.F."/>
            <person name="Foster J.M."/>
            <person name="Ganatra M."/>
            <person name="Gregory W.F."/>
            <person name="Johnson N.M."/>
            <person name="Jin J."/>
            <person name="Komuniecki R."/>
            <person name="Korf I."/>
            <person name="Kumar S."/>
            <person name="Laney S."/>
            <person name="Li B.W."/>
            <person name="Li W."/>
            <person name="Lindblom T.H."/>
            <person name="Lustigman S."/>
            <person name="Ma D."/>
            <person name="Maina C.V."/>
            <person name="Martin D.M."/>
            <person name="McCarter J.P."/>
            <person name="McReynolds L."/>
            <person name="Mitreva M."/>
            <person name="Nutman T.B."/>
            <person name="Parkinson J."/>
            <person name="Peregrin-Alvarez J.M."/>
            <person name="Poole C."/>
            <person name="Ren Q."/>
            <person name="Saunders L."/>
            <person name="Sluder A.E."/>
            <person name="Smith K."/>
            <person name="Stanke M."/>
            <person name="Unnasch T.R."/>
            <person name="Ware J."/>
            <person name="Wei A.D."/>
            <person name="Weil G."/>
            <person name="Williams D.J."/>
            <person name="Zhang Y."/>
            <person name="Williams S.A."/>
            <person name="Fraser-Liggett C."/>
            <person name="Slatko B."/>
            <person name="Blaxter M.L."/>
            <person name="Scott A.L."/>
        </authorList>
    </citation>
    <scope>NUCLEOTIDE SEQUENCE</scope>
    <source>
        <strain evidence="2">FR3</strain>
    </source>
</reference>
<proteinExistence type="predicted"/>
<feature type="transmembrane region" description="Helical" evidence="1">
    <location>
        <begin position="141"/>
        <end position="165"/>
    </location>
</feature>
<evidence type="ECO:0000256" key="1">
    <source>
        <dbReference type="SAM" id="Phobius"/>
    </source>
</evidence>
<protein>
    <submittedName>
        <fullName evidence="2">Bm11804, isoform a</fullName>
    </submittedName>
</protein>
<organism evidence="2">
    <name type="scientific">Brugia malayi</name>
    <name type="common">Filarial nematode worm</name>
    <dbReference type="NCBI Taxonomy" id="6279"/>
    <lineage>
        <taxon>Eukaryota</taxon>
        <taxon>Metazoa</taxon>
        <taxon>Ecdysozoa</taxon>
        <taxon>Nematoda</taxon>
        <taxon>Chromadorea</taxon>
        <taxon>Rhabditida</taxon>
        <taxon>Spirurina</taxon>
        <taxon>Spiruromorpha</taxon>
        <taxon>Filarioidea</taxon>
        <taxon>Onchocercidae</taxon>
        <taxon>Brugia</taxon>
    </lineage>
</organism>
<keyword evidence="1" id="KW-1133">Transmembrane helix</keyword>
<dbReference type="AlphaFoldDB" id="A0A1I9GA57"/>
<feature type="transmembrane region" description="Helical" evidence="1">
    <location>
        <begin position="34"/>
        <end position="55"/>
    </location>
</feature>
<evidence type="ECO:0000313" key="2">
    <source>
        <dbReference type="EMBL" id="CDQ07508.1"/>
    </source>
</evidence>
<keyword evidence="1" id="KW-0472">Membrane</keyword>
<gene>
    <name evidence="2" type="primary">Bm11804</name>
    <name evidence="2" type="ORF">BM_Bm11804</name>
</gene>
<feature type="non-terminal residue" evidence="2">
    <location>
        <position position="1"/>
    </location>
</feature>